<evidence type="ECO:0000313" key="11">
    <source>
        <dbReference type="EMBL" id="POS75260.1"/>
    </source>
</evidence>
<evidence type="ECO:0000256" key="9">
    <source>
        <dbReference type="RuleBase" id="RU000461"/>
    </source>
</evidence>
<dbReference type="Gene3D" id="1.10.630.10">
    <property type="entry name" value="Cytochrome P450"/>
    <property type="match status" value="1"/>
</dbReference>
<keyword evidence="10" id="KW-0812">Transmembrane</keyword>
<evidence type="ECO:0000256" key="5">
    <source>
        <dbReference type="ARBA" id="ARBA00023002"/>
    </source>
</evidence>
<dbReference type="PANTHER" id="PTHR24305:SF157">
    <property type="entry name" value="N-ACETYLTRYPTOPHAN 6-HYDROXYLASE IVOC-RELATED"/>
    <property type="match status" value="1"/>
</dbReference>
<evidence type="ECO:0000256" key="4">
    <source>
        <dbReference type="ARBA" id="ARBA00022723"/>
    </source>
</evidence>
<name>A0A2P5HYC9_DIAHE</name>
<evidence type="ECO:0000256" key="7">
    <source>
        <dbReference type="ARBA" id="ARBA00023033"/>
    </source>
</evidence>
<evidence type="ECO:0000313" key="12">
    <source>
        <dbReference type="Proteomes" id="UP000094444"/>
    </source>
</evidence>
<dbReference type="AlphaFoldDB" id="A0A2P5HYC9"/>
<keyword evidence="5 9" id="KW-0560">Oxidoreductase</keyword>
<evidence type="ECO:0000256" key="8">
    <source>
        <dbReference type="PIRSR" id="PIRSR602401-1"/>
    </source>
</evidence>
<keyword evidence="12" id="KW-1185">Reference proteome</keyword>
<evidence type="ECO:0000256" key="1">
    <source>
        <dbReference type="ARBA" id="ARBA00001971"/>
    </source>
</evidence>
<keyword evidence="10" id="KW-0472">Membrane</keyword>
<keyword evidence="3 8" id="KW-0349">Heme</keyword>
<keyword evidence="6 8" id="KW-0408">Iron</keyword>
<dbReference type="GO" id="GO:0016705">
    <property type="term" value="F:oxidoreductase activity, acting on paired donors, with incorporation or reduction of molecular oxygen"/>
    <property type="evidence" value="ECO:0007669"/>
    <property type="project" value="InterPro"/>
</dbReference>
<dbReference type="InterPro" id="IPR036396">
    <property type="entry name" value="Cyt_P450_sf"/>
</dbReference>
<comment type="similarity">
    <text evidence="2 9">Belongs to the cytochrome P450 family.</text>
</comment>
<evidence type="ECO:0000256" key="10">
    <source>
        <dbReference type="SAM" id="Phobius"/>
    </source>
</evidence>
<evidence type="ECO:0000256" key="3">
    <source>
        <dbReference type="ARBA" id="ARBA00022617"/>
    </source>
</evidence>
<dbReference type="OrthoDB" id="3945418at2759"/>
<dbReference type="InterPro" id="IPR002401">
    <property type="entry name" value="Cyt_P450_E_grp-I"/>
</dbReference>
<proteinExistence type="inferred from homology"/>
<protein>
    <submittedName>
        <fullName evidence="11">Cytochrome P450</fullName>
    </submittedName>
</protein>
<reference evidence="11" key="1">
    <citation type="submission" date="2017-09" db="EMBL/GenBank/DDBJ databases">
        <title>Polyketide synthases of a Diaporthe helianthi virulent isolate.</title>
        <authorList>
            <person name="Baroncelli R."/>
        </authorList>
    </citation>
    <scope>NUCLEOTIDE SEQUENCE [LARGE SCALE GENOMIC DNA]</scope>
    <source>
        <strain evidence="11">7/96</strain>
    </source>
</reference>
<sequence length="471" mass="52089">MGLIVDIPWAATASTAFAYFVGLVFYRLYLHPLAKFPGPKLAAITRYYEGYYDVILNGQYTFKIAELHRQYGPIVRISPYELHVNDPTYYEKLYRQEGKWNKYDWSYDAFGAPMSSICSVDHELHKHRRVPMNAFFSKASVASRQDMIHGFANKLCDRIAQFEGSTVNITAAVSAFTRDVAMQFVLSKDYRNLDDPNFGVEMTNVLPRPMARAADEIASVGLDRIEKAGDAGTKAFFGLLKDCLQTTKAIVAAQASKVEGGAGESPKTMVHAILESNLPSTEKTVERINDEVGTITGAAFETAAQSIRTILYHLYSDPVTLARLRDELSQAAEKHGNGVSLPLSDLEQLPFLTGCQRIPAGTPVGMTVLLMYMDKTLYPEPDAFNPSRWAGSGTRSDKTFAPFSRGTRSCLGMYLAWAEIYIVIAALVQRFEFKLVGAGLKDVKCASDQFIVGTADTTGIKAIVKNYVCES</sequence>
<keyword evidence="10" id="KW-1133">Transmembrane helix</keyword>
<dbReference type="InterPro" id="IPR001128">
    <property type="entry name" value="Cyt_P450"/>
</dbReference>
<dbReference type="InterPro" id="IPR017972">
    <property type="entry name" value="Cyt_P450_CS"/>
</dbReference>
<dbReference type="Pfam" id="PF00067">
    <property type="entry name" value="p450"/>
    <property type="match status" value="2"/>
</dbReference>
<comment type="cofactor">
    <cofactor evidence="1 8">
        <name>heme</name>
        <dbReference type="ChEBI" id="CHEBI:30413"/>
    </cofactor>
</comment>
<dbReference type="PANTHER" id="PTHR24305">
    <property type="entry name" value="CYTOCHROME P450"/>
    <property type="match status" value="1"/>
</dbReference>
<dbReference type="GO" id="GO:0005506">
    <property type="term" value="F:iron ion binding"/>
    <property type="evidence" value="ECO:0007669"/>
    <property type="project" value="InterPro"/>
</dbReference>
<dbReference type="InterPro" id="IPR050121">
    <property type="entry name" value="Cytochrome_P450_monoxygenase"/>
</dbReference>
<dbReference type="STRING" id="158607.A0A2P5HYC9"/>
<dbReference type="GO" id="GO:0020037">
    <property type="term" value="F:heme binding"/>
    <property type="evidence" value="ECO:0007669"/>
    <property type="project" value="InterPro"/>
</dbReference>
<dbReference type="CDD" id="cd11062">
    <property type="entry name" value="CYP58-like"/>
    <property type="match status" value="1"/>
</dbReference>
<dbReference type="PROSITE" id="PS00086">
    <property type="entry name" value="CYTOCHROME_P450"/>
    <property type="match status" value="1"/>
</dbReference>
<dbReference type="GO" id="GO:0004497">
    <property type="term" value="F:monooxygenase activity"/>
    <property type="evidence" value="ECO:0007669"/>
    <property type="project" value="UniProtKB-KW"/>
</dbReference>
<evidence type="ECO:0000256" key="2">
    <source>
        <dbReference type="ARBA" id="ARBA00010617"/>
    </source>
</evidence>
<dbReference type="Proteomes" id="UP000094444">
    <property type="component" value="Unassembled WGS sequence"/>
</dbReference>
<comment type="caution">
    <text evidence="11">The sequence shown here is derived from an EMBL/GenBank/DDBJ whole genome shotgun (WGS) entry which is preliminary data.</text>
</comment>
<dbReference type="InParanoid" id="A0A2P5HYC9"/>
<evidence type="ECO:0000256" key="6">
    <source>
        <dbReference type="ARBA" id="ARBA00023004"/>
    </source>
</evidence>
<accession>A0A2P5HYC9</accession>
<feature type="transmembrane region" description="Helical" evidence="10">
    <location>
        <begin position="7"/>
        <end position="29"/>
    </location>
</feature>
<keyword evidence="4 8" id="KW-0479">Metal-binding</keyword>
<feature type="binding site" description="axial binding residue" evidence="8">
    <location>
        <position position="410"/>
    </location>
    <ligand>
        <name>heme</name>
        <dbReference type="ChEBI" id="CHEBI:30413"/>
    </ligand>
    <ligandPart>
        <name>Fe</name>
        <dbReference type="ChEBI" id="CHEBI:18248"/>
    </ligandPart>
</feature>
<dbReference type="EMBL" id="MAVT02000510">
    <property type="protein sequence ID" value="POS75260.1"/>
    <property type="molecule type" value="Genomic_DNA"/>
</dbReference>
<organism evidence="11 12">
    <name type="scientific">Diaporthe helianthi</name>
    <dbReference type="NCBI Taxonomy" id="158607"/>
    <lineage>
        <taxon>Eukaryota</taxon>
        <taxon>Fungi</taxon>
        <taxon>Dikarya</taxon>
        <taxon>Ascomycota</taxon>
        <taxon>Pezizomycotina</taxon>
        <taxon>Sordariomycetes</taxon>
        <taxon>Sordariomycetidae</taxon>
        <taxon>Diaporthales</taxon>
        <taxon>Diaporthaceae</taxon>
        <taxon>Diaporthe</taxon>
    </lineage>
</organism>
<dbReference type="PRINTS" id="PR00463">
    <property type="entry name" value="EP450I"/>
</dbReference>
<gene>
    <name evidence="11" type="ORF">DHEL01_v206348</name>
</gene>
<dbReference type="SUPFAM" id="SSF48264">
    <property type="entry name" value="Cytochrome P450"/>
    <property type="match status" value="1"/>
</dbReference>
<keyword evidence="7 9" id="KW-0503">Monooxygenase</keyword>